<reference evidence="1" key="1">
    <citation type="journal article" date="2014" name="Int. J. Syst. Evol. Microbiol.">
        <title>Complete genome sequence of Corynebacterium casei LMG S-19264T (=DSM 44701T), isolated from a smear-ripened cheese.</title>
        <authorList>
            <consortium name="US DOE Joint Genome Institute (JGI-PGF)"/>
            <person name="Walter F."/>
            <person name="Albersmeier A."/>
            <person name="Kalinowski J."/>
            <person name="Ruckert C."/>
        </authorList>
    </citation>
    <scope>NUCLEOTIDE SEQUENCE</scope>
    <source>
        <strain evidence="1">JCM 4815</strain>
    </source>
</reference>
<name>A0A918PDN4_9ACTN</name>
<dbReference type="Proteomes" id="UP000622166">
    <property type="component" value="Unassembled WGS sequence"/>
</dbReference>
<protein>
    <submittedName>
        <fullName evidence="1">Uncharacterized protein</fullName>
    </submittedName>
</protein>
<comment type="caution">
    <text evidence="1">The sequence shown here is derived from an EMBL/GenBank/DDBJ whole genome shotgun (WGS) entry which is preliminary data.</text>
</comment>
<evidence type="ECO:0000313" key="1">
    <source>
        <dbReference type="EMBL" id="GGZ01424.1"/>
    </source>
</evidence>
<sequence>MHRFKGLEYQKLAIVGARDGVIPRTAVIERYRTTDPQRCAREELKARSLLCWPRPVPATRRASAGTTSRARTCRLELLRLPSGSALGDVPYVRR</sequence>
<dbReference type="AlphaFoldDB" id="A0A918PDN4"/>
<accession>A0A918PDN4</accession>
<proteinExistence type="predicted"/>
<evidence type="ECO:0000313" key="2">
    <source>
        <dbReference type="Proteomes" id="UP000622166"/>
    </source>
</evidence>
<gene>
    <name evidence="1" type="ORF">GCM10010365_20530</name>
</gene>
<reference evidence="1" key="2">
    <citation type="submission" date="2020-09" db="EMBL/GenBank/DDBJ databases">
        <authorList>
            <person name="Sun Q."/>
            <person name="Ohkuma M."/>
        </authorList>
    </citation>
    <scope>NUCLEOTIDE SEQUENCE</scope>
    <source>
        <strain evidence="1">JCM 4815</strain>
    </source>
</reference>
<organism evidence="1 2">
    <name type="scientific">Streptomyces poonensis</name>
    <dbReference type="NCBI Taxonomy" id="68255"/>
    <lineage>
        <taxon>Bacteria</taxon>
        <taxon>Bacillati</taxon>
        <taxon>Actinomycetota</taxon>
        <taxon>Actinomycetes</taxon>
        <taxon>Kitasatosporales</taxon>
        <taxon>Streptomycetaceae</taxon>
        <taxon>Streptomyces</taxon>
    </lineage>
</organism>
<keyword evidence="2" id="KW-1185">Reference proteome</keyword>
<dbReference type="EMBL" id="BMVW01000002">
    <property type="protein sequence ID" value="GGZ01424.1"/>
    <property type="molecule type" value="Genomic_DNA"/>
</dbReference>